<name>A0A5N8XNH1_9ACTN</name>
<evidence type="ECO:0000313" key="1">
    <source>
        <dbReference type="EMBL" id="MPY60891.1"/>
    </source>
</evidence>
<dbReference type="Proteomes" id="UP000400924">
    <property type="component" value="Unassembled WGS sequence"/>
</dbReference>
<dbReference type="OrthoDB" id="4243543at2"/>
<dbReference type="EMBL" id="VJZC01000252">
    <property type="protein sequence ID" value="MPY60891.1"/>
    <property type="molecule type" value="Genomic_DNA"/>
</dbReference>
<comment type="caution">
    <text evidence="1">The sequence shown here is derived from an EMBL/GenBank/DDBJ whole genome shotgun (WGS) entry which is preliminary data.</text>
</comment>
<proteinExistence type="predicted"/>
<gene>
    <name evidence="1" type="ORF">FNH08_28230</name>
</gene>
<accession>A0A5N8XNH1</accession>
<keyword evidence="2" id="KW-1185">Reference proteome</keyword>
<organism evidence="1 2">
    <name type="scientific">Streptomyces spongiae</name>
    <dbReference type="NCBI Taxonomy" id="565072"/>
    <lineage>
        <taxon>Bacteria</taxon>
        <taxon>Bacillati</taxon>
        <taxon>Actinomycetota</taxon>
        <taxon>Actinomycetes</taxon>
        <taxon>Kitasatosporales</taxon>
        <taxon>Streptomycetaceae</taxon>
        <taxon>Streptomyces</taxon>
    </lineage>
</organism>
<protein>
    <submittedName>
        <fullName evidence="1">Uncharacterized protein</fullName>
    </submittedName>
</protein>
<sequence length="231" mass="24492">MAVVGGVLLVLVVSAMVSIQVADRKAEREARGQVASSVALTRDGLTRAAADGDLVDTEIRRAVAGGQKSGGEIRRDGRRVTVTVRYYGFAGVMFGASGDARGCYRFEVVPAARAPSVSMREVPYDACRYASRLLASAPADVAEDVSAELRTAVATGGVGGARTADVWRTPGVRVQDIELTGGRLVALVWLSGAGRKGPAVEDCYEFRVTRDADDAVSVRKLKPDGCYRLQR</sequence>
<reference evidence="1 2" key="1">
    <citation type="submission" date="2019-07" db="EMBL/GenBank/DDBJ databases">
        <title>New species of Amycolatopsis and Streptomyces.</title>
        <authorList>
            <person name="Duangmal K."/>
            <person name="Teo W.F.A."/>
            <person name="Lipun K."/>
        </authorList>
    </citation>
    <scope>NUCLEOTIDE SEQUENCE [LARGE SCALE GENOMIC DNA]</scope>
    <source>
        <strain evidence="1 2">NBRC 106415</strain>
    </source>
</reference>
<evidence type="ECO:0000313" key="2">
    <source>
        <dbReference type="Proteomes" id="UP000400924"/>
    </source>
</evidence>
<dbReference type="AlphaFoldDB" id="A0A5N8XNH1"/>